<evidence type="ECO:0000313" key="10">
    <source>
        <dbReference type="EMBL" id="WFG38393.1"/>
    </source>
</evidence>
<comment type="similarity">
    <text evidence="6">Belongs to the class IV-like SAM-binding methyltransferase superfamily. RNA methyltransferase TrmH family. TrmL subfamily.</text>
</comment>
<feature type="domain" description="tRNA/rRNA methyltransferase SpoU type" evidence="8">
    <location>
        <begin position="3"/>
        <end position="143"/>
    </location>
</feature>
<evidence type="ECO:0000256" key="1">
    <source>
        <dbReference type="ARBA" id="ARBA00022490"/>
    </source>
</evidence>
<keyword evidence="1 6" id="KW-0963">Cytoplasm</keyword>
<evidence type="ECO:0000256" key="4">
    <source>
        <dbReference type="ARBA" id="ARBA00022691"/>
    </source>
</evidence>
<dbReference type="GO" id="GO:0008757">
    <property type="term" value="F:S-adenosylmethionine-dependent methyltransferase activity"/>
    <property type="evidence" value="ECO:0007669"/>
    <property type="project" value="UniProtKB-UniRule"/>
</dbReference>
<keyword evidence="5 6" id="KW-0819">tRNA processing</keyword>
<evidence type="ECO:0000256" key="7">
    <source>
        <dbReference type="PIRSR" id="PIRSR029256-1"/>
    </source>
</evidence>
<dbReference type="EMBL" id="CP046147">
    <property type="protein sequence ID" value="WFG38393.1"/>
    <property type="molecule type" value="Genomic_DNA"/>
</dbReference>
<dbReference type="Proteomes" id="UP001219901">
    <property type="component" value="Chromosome"/>
</dbReference>
<dbReference type="PIRSF" id="PIRSF029256">
    <property type="entry name" value="SpoU_TrmH_prd"/>
    <property type="match status" value="1"/>
</dbReference>
<evidence type="ECO:0000256" key="3">
    <source>
        <dbReference type="ARBA" id="ARBA00022679"/>
    </source>
</evidence>
<dbReference type="Proteomes" id="UP001321249">
    <property type="component" value="Unassembled WGS sequence"/>
</dbReference>
<dbReference type="Gene3D" id="3.40.1280.10">
    <property type="match status" value="1"/>
</dbReference>
<evidence type="ECO:0000256" key="2">
    <source>
        <dbReference type="ARBA" id="ARBA00022603"/>
    </source>
</evidence>
<name>A0AAJ6CRG8_9CHLR</name>
<dbReference type="InterPro" id="IPR029028">
    <property type="entry name" value="Alpha/beta_knot_MTases"/>
</dbReference>
<proteinExistence type="inferred from homology"/>
<dbReference type="GO" id="GO:0002130">
    <property type="term" value="P:wobble position ribose methylation"/>
    <property type="evidence" value="ECO:0007669"/>
    <property type="project" value="TreeGrafter"/>
</dbReference>
<comment type="catalytic activity">
    <reaction evidence="6">
        <text>cytidine(34) in tRNA + S-adenosyl-L-methionine = 2'-O-methylcytidine(34) in tRNA + S-adenosyl-L-homocysteine + H(+)</text>
        <dbReference type="Rhea" id="RHEA:43084"/>
        <dbReference type="Rhea" id="RHEA-COMP:10331"/>
        <dbReference type="Rhea" id="RHEA-COMP:10332"/>
        <dbReference type="ChEBI" id="CHEBI:15378"/>
        <dbReference type="ChEBI" id="CHEBI:57856"/>
        <dbReference type="ChEBI" id="CHEBI:59789"/>
        <dbReference type="ChEBI" id="CHEBI:74495"/>
        <dbReference type="ChEBI" id="CHEBI:82748"/>
        <dbReference type="EC" id="2.1.1.207"/>
    </reaction>
</comment>
<comment type="catalytic activity">
    <reaction evidence="6">
        <text>5-carboxymethylaminomethyluridine(34) in tRNA(Leu) + S-adenosyl-L-methionine = 5-carboxymethylaminomethyl-2'-O-methyluridine(34) in tRNA(Leu) + S-adenosyl-L-homocysteine + H(+)</text>
        <dbReference type="Rhea" id="RHEA:43088"/>
        <dbReference type="Rhea" id="RHEA-COMP:10333"/>
        <dbReference type="Rhea" id="RHEA-COMP:10334"/>
        <dbReference type="ChEBI" id="CHEBI:15378"/>
        <dbReference type="ChEBI" id="CHEBI:57856"/>
        <dbReference type="ChEBI" id="CHEBI:59789"/>
        <dbReference type="ChEBI" id="CHEBI:74508"/>
        <dbReference type="ChEBI" id="CHEBI:74511"/>
        <dbReference type="EC" id="2.1.1.207"/>
    </reaction>
</comment>
<comment type="subcellular location">
    <subcellularLocation>
        <location evidence="6">Cytoplasm</location>
    </subcellularLocation>
</comment>
<dbReference type="PANTHER" id="PTHR42971">
    <property type="entry name" value="TRNA (CYTIDINE(34)-2'-O)-METHYLTRANSFERASE"/>
    <property type="match status" value="1"/>
</dbReference>
<reference evidence="11 12" key="1">
    <citation type="submission" date="2019-11" db="EMBL/GenBank/DDBJ databases">
        <authorList>
            <person name="Cho J.-C."/>
        </authorList>
    </citation>
    <scope>NUCLEOTIDE SEQUENCE [LARGE SCALE GENOMIC DNA]</scope>
    <source>
        <strain evidence="10 11">JH1073</strain>
        <strain evidence="9 12">JH702</strain>
    </source>
</reference>
<dbReference type="RefSeq" id="WP_342824878.1">
    <property type="nucleotide sequence ID" value="NZ_CP046146.1"/>
</dbReference>
<dbReference type="FunFam" id="3.40.1280.10:FF:000002">
    <property type="entry name" value="Peptidylprolyl isomerase"/>
    <property type="match status" value="1"/>
</dbReference>
<feature type="binding site" evidence="6 7">
    <location>
        <position position="123"/>
    </location>
    <ligand>
        <name>S-adenosyl-L-methionine</name>
        <dbReference type="ChEBI" id="CHEBI:59789"/>
    </ligand>
</feature>
<dbReference type="SUPFAM" id="SSF75217">
    <property type="entry name" value="alpha/beta knot"/>
    <property type="match status" value="1"/>
</dbReference>
<dbReference type="GO" id="GO:0005737">
    <property type="term" value="C:cytoplasm"/>
    <property type="evidence" value="ECO:0007669"/>
    <property type="project" value="UniProtKB-SubCell"/>
</dbReference>
<dbReference type="GO" id="GO:0042802">
    <property type="term" value="F:identical protein binding"/>
    <property type="evidence" value="ECO:0007669"/>
    <property type="project" value="UniProtKB-ARBA"/>
</dbReference>
<dbReference type="InterPro" id="IPR029026">
    <property type="entry name" value="tRNA_m1G_MTases_N"/>
</dbReference>
<dbReference type="CDD" id="cd18094">
    <property type="entry name" value="SpoU-like_TrmL"/>
    <property type="match status" value="1"/>
</dbReference>
<reference evidence="11" key="3">
    <citation type="submission" date="2023-06" db="EMBL/GenBank/DDBJ databases">
        <title>Pangenomics reveal diversification of enzyme families and niche specialization in globally abundant SAR202 bacteria.</title>
        <authorList>
            <person name="Saw J.H.W."/>
        </authorList>
    </citation>
    <scope>NUCLEOTIDE SEQUENCE [LARGE SCALE GENOMIC DNA]</scope>
    <source>
        <strain evidence="11">JH1073</strain>
    </source>
</reference>
<sequence>MPFNIVLVAPEIPQNTGNIIRLCANTGSTLHLVEPLAFSMSEKSLRRASLDYSHLTDVVVHESFEQLGESVDISRAFATTVGGNRVYDEVEYQNDDTIIFGSESRGLSDSVLSEIRPENRLSIPMMPSNRSINLSNAVALVVYEMWRQQSFVGGELARQTEREYFS</sequence>
<protein>
    <recommendedName>
        <fullName evidence="6">Putative tRNA (cytidine(34)-2'-O)-methyltransferase</fullName>
        <ecNumber evidence="6">2.1.1.207</ecNumber>
    </recommendedName>
    <alternativeName>
        <fullName evidence="6">tRNA (cytidine/uridine-2'-O-)-methyltransferase</fullName>
    </alternativeName>
</protein>
<keyword evidence="2 6" id="KW-0489">Methyltransferase</keyword>
<evidence type="ECO:0000313" key="12">
    <source>
        <dbReference type="Proteomes" id="UP001321249"/>
    </source>
</evidence>
<reference evidence="10" key="2">
    <citation type="journal article" date="2023" name="Nat. Commun.">
        <title>Cultivation of marine bacteria of the SAR202 clade.</title>
        <authorList>
            <person name="Lim Y."/>
            <person name="Seo J.H."/>
            <person name="Giovannoni S.J."/>
            <person name="Kang I."/>
            <person name="Cho J.C."/>
        </authorList>
    </citation>
    <scope>NUCLEOTIDE SEQUENCE</scope>
    <source>
        <strain evidence="10">JH1073</strain>
    </source>
</reference>
<dbReference type="InterPro" id="IPR001537">
    <property type="entry name" value="SpoU_MeTrfase"/>
</dbReference>
<dbReference type="GO" id="GO:0008175">
    <property type="term" value="F:tRNA methyltransferase activity"/>
    <property type="evidence" value="ECO:0007669"/>
    <property type="project" value="UniProtKB-UniRule"/>
</dbReference>
<dbReference type="EMBL" id="WMBE01000002">
    <property type="protein sequence ID" value="MDG0866978.1"/>
    <property type="molecule type" value="Genomic_DNA"/>
</dbReference>
<feature type="binding site" evidence="6 7">
    <location>
        <position position="101"/>
    </location>
    <ligand>
        <name>S-adenosyl-L-methionine</name>
        <dbReference type="ChEBI" id="CHEBI:59789"/>
    </ligand>
</feature>
<organism evidence="10 11">
    <name type="scientific">Candidatus Lucifugimonas marina</name>
    <dbReference type="NCBI Taxonomy" id="3038979"/>
    <lineage>
        <taxon>Bacteria</taxon>
        <taxon>Bacillati</taxon>
        <taxon>Chloroflexota</taxon>
        <taxon>Dehalococcoidia</taxon>
        <taxon>SAR202 cluster</taxon>
        <taxon>Candidatus Lucifugimonadales</taxon>
        <taxon>Candidatus Lucifugimonadaceae</taxon>
        <taxon>Candidatus Lucifugimonas</taxon>
    </lineage>
</organism>
<evidence type="ECO:0000313" key="9">
    <source>
        <dbReference type="EMBL" id="MDG0866978.1"/>
    </source>
</evidence>
<evidence type="ECO:0000256" key="5">
    <source>
        <dbReference type="ARBA" id="ARBA00022694"/>
    </source>
</evidence>
<gene>
    <name evidence="9" type="ORF">GKO46_07820</name>
    <name evidence="10" type="ORF">GKO48_01825</name>
</gene>
<dbReference type="Pfam" id="PF00588">
    <property type="entry name" value="SpoU_methylase"/>
    <property type="match status" value="1"/>
</dbReference>
<dbReference type="PANTHER" id="PTHR42971:SF1">
    <property type="entry name" value="TRNA (CYTIDINE(34)-2'-O)-METHYLTRANSFERASE"/>
    <property type="match status" value="1"/>
</dbReference>
<dbReference type="GO" id="GO:0003723">
    <property type="term" value="F:RNA binding"/>
    <property type="evidence" value="ECO:0007669"/>
    <property type="project" value="InterPro"/>
</dbReference>
<keyword evidence="11" id="KW-1185">Reference proteome</keyword>
<comment type="caution">
    <text evidence="6">Lacks conserved residue(s) required for the propagation of feature annotation.</text>
</comment>
<keyword evidence="3 6" id="KW-0808">Transferase</keyword>
<dbReference type="HAMAP" id="MF_01885">
    <property type="entry name" value="tRNA_methyltr_TrmL"/>
    <property type="match status" value="1"/>
</dbReference>
<evidence type="ECO:0000313" key="11">
    <source>
        <dbReference type="Proteomes" id="UP001219901"/>
    </source>
</evidence>
<evidence type="ECO:0000259" key="8">
    <source>
        <dbReference type="Pfam" id="PF00588"/>
    </source>
</evidence>
<comment type="function">
    <text evidence="6">Could methylate the ribose at the nucleotide 34 wobble position in tRNA.</text>
</comment>
<dbReference type="InterPro" id="IPR016914">
    <property type="entry name" value="TrmL"/>
</dbReference>
<dbReference type="EC" id="2.1.1.207" evidence="6"/>
<dbReference type="AlphaFoldDB" id="A0AAJ6CRG8"/>
<evidence type="ECO:0000256" key="6">
    <source>
        <dbReference type="HAMAP-Rule" id="MF_01885"/>
    </source>
</evidence>
<feature type="binding site" evidence="6 7">
    <location>
        <position position="131"/>
    </location>
    <ligand>
        <name>S-adenosyl-L-methionine</name>
        <dbReference type="ChEBI" id="CHEBI:59789"/>
    </ligand>
</feature>
<accession>A0AAJ6CRG8</accession>
<keyword evidence="4 6" id="KW-0949">S-adenosyl-L-methionine</keyword>